<accession>A0A7M5XD99</accession>
<dbReference type="InterPro" id="IPR036770">
    <property type="entry name" value="Ankyrin_rpt-contain_sf"/>
</dbReference>
<dbReference type="AlphaFoldDB" id="A0A7M5XD99"/>
<dbReference type="SUPFAM" id="SSF48403">
    <property type="entry name" value="Ankyrin repeat"/>
    <property type="match status" value="1"/>
</dbReference>
<evidence type="ECO:0000256" key="3">
    <source>
        <dbReference type="PROSITE-ProRule" id="PRU00023"/>
    </source>
</evidence>
<feature type="repeat" description="ANK" evidence="3">
    <location>
        <begin position="129"/>
        <end position="157"/>
    </location>
</feature>
<keyword evidence="6" id="KW-1185">Reference proteome</keyword>
<feature type="repeat" description="ANK" evidence="3">
    <location>
        <begin position="96"/>
        <end position="128"/>
    </location>
</feature>
<feature type="domain" description="SOCS box" evidence="4">
    <location>
        <begin position="380"/>
        <end position="422"/>
    </location>
</feature>
<dbReference type="PANTHER" id="PTHR24166">
    <property type="entry name" value="ROLLING PEBBLES, ISOFORM B"/>
    <property type="match status" value="1"/>
</dbReference>
<dbReference type="GeneID" id="136812872"/>
<dbReference type="OrthoDB" id="20872at2759"/>
<feature type="repeat" description="ANK" evidence="3">
    <location>
        <begin position="199"/>
        <end position="231"/>
    </location>
</feature>
<evidence type="ECO:0000256" key="1">
    <source>
        <dbReference type="ARBA" id="ARBA00022737"/>
    </source>
</evidence>
<dbReference type="InterPro" id="IPR050889">
    <property type="entry name" value="Dendritic_Spine_Reg/Scaffold"/>
</dbReference>
<dbReference type="EnsemblMetazoa" id="CLYHEMT021460.1">
    <property type="protein sequence ID" value="CLYHEMP021460.1"/>
    <property type="gene ID" value="CLYHEMG021460"/>
</dbReference>
<feature type="repeat" description="ANK" evidence="3">
    <location>
        <begin position="162"/>
        <end position="194"/>
    </location>
</feature>
<evidence type="ECO:0000256" key="2">
    <source>
        <dbReference type="ARBA" id="ARBA00023043"/>
    </source>
</evidence>
<dbReference type="PRINTS" id="PR01415">
    <property type="entry name" value="ANKYRIN"/>
</dbReference>
<evidence type="ECO:0000313" key="5">
    <source>
        <dbReference type="EnsemblMetazoa" id="CLYHEMP021460.1"/>
    </source>
</evidence>
<dbReference type="Proteomes" id="UP000594262">
    <property type="component" value="Unplaced"/>
</dbReference>
<dbReference type="PANTHER" id="PTHR24166:SF48">
    <property type="entry name" value="PROTEIN VAPYRIN"/>
    <property type="match status" value="1"/>
</dbReference>
<dbReference type="PROSITE" id="PS50297">
    <property type="entry name" value="ANK_REP_REGION"/>
    <property type="match status" value="6"/>
</dbReference>
<dbReference type="Pfam" id="PF00023">
    <property type="entry name" value="Ank"/>
    <property type="match status" value="1"/>
</dbReference>
<dbReference type="InterPro" id="IPR002110">
    <property type="entry name" value="Ankyrin_rpt"/>
</dbReference>
<dbReference type="PROSITE" id="PS50225">
    <property type="entry name" value="SOCS"/>
    <property type="match status" value="1"/>
</dbReference>
<evidence type="ECO:0000259" key="4">
    <source>
        <dbReference type="PROSITE" id="PS50225"/>
    </source>
</evidence>
<dbReference type="Gene3D" id="1.25.40.20">
    <property type="entry name" value="Ankyrin repeat-containing domain"/>
    <property type="match status" value="4"/>
</dbReference>
<dbReference type="SMART" id="SM00248">
    <property type="entry name" value="ANK"/>
    <property type="match status" value="9"/>
</dbReference>
<name>A0A7M5XD99_9CNID</name>
<dbReference type="PROSITE" id="PS50088">
    <property type="entry name" value="ANK_REPEAT"/>
    <property type="match status" value="6"/>
</dbReference>
<protein>
    <recommendedName>
        <fullName evidence="4">SOCS box domain-containing protein</fullName>
    </recommendedName>
</protein>
<sequence>MDDDNEDGWEVLTGPPQYTTNSEKHLHAFCMAAALGDVAKLQQMLDAKLVRDVNSQSPQKRETAMHYACRNDNANNLKTVEFLFGQGADLDLKDFRGKHSLLLAVAHGHLHIVKFLIENGANLHIVDKYNRSCVHWAAMHKYFDIVKLLLESGARVHYDVCNNWQPLHEAVKGGSLEIVKFLIENKAEINVNAAGNKSKPYTPLHIAAREGHTECLNYLLDCKAEVNAVNQGKQTPLHEAAFRGSKDCCRDLILRGADPHAKNLQMRTPLLDACNQGKLPCAIYCLDAGSFINHKDRINDTALHHLLKNHGRFMFDDHDPMNPNDKKLGAEQLVAFADVLLQYGANPNAPNDEDETPLTIAETLQQNREVVDLMYKAMEKPRTLLHLAKIACRRILRCDSKKVWTLPIPKTLQVYLIQNSSYYSGW</sequence>
<keyword evidence="2 3" id="KW-0040">ANK repeat</keyword>
<organism evidence="5 6">
    <name type="scientific">Clytia hemisphaerica</name>
    <dbReference type="NCBI Taxonomy" id="252671"/>
    <lineage>
        <taxon>Eukaryota</taxon>
        <taxon>Metazoa</taxon>
        <taxon>Cnidaria</taxon>
        <taxon>Hydrozoa</taxon>
        <taxon>Hydroidolina</taxon>
        <taxon>Leptothecata</taxon>
        <taxon>Obeliida</taxon>
        <taxon>Clytiidae</taxon>
        <taxon>Clytia</taxon>
    </lineage>
</organism>
<dbReference type="InterPro" id="IPR001496">
    <property type="entry name" value="SOCS_box"/>
</dbReference>
<evidence type="ECO:0000313" key="6">
    <source>
        <dbReference type="Proteomes" id="UP000594262"/>
    </source>
</evidence>
<feature type="repeat" description="ANK" evidence="3">
    <location>
        <begin position="232"/>
        <end position="264"/>
    </location>
</feature>
<feature type="repeat" description="ANK" evidence="3">
    <location>
        <begin position="60"/>
        <end position="95"/>
    </location>
</feature>
<dbReference type="RefSeq" id="XP_066925499.1">
    <property type="nucleotide sequence ID" value="XM_067069398.1"/>
</dbReference>
<keyword evidence="1" id="KW-0677">Repeat</keyword>
<reference evidence="5" key="1">
    <citation type="submission" date="2021-01" db="UniProtKB">
        <authorList>
            <consortium name="EnsemblMetazoa"/>
        </authorList>
    </citation>
    <scope>IDENTIFICATION</scope>
</reference>
<proteinExistence type="predicted"/>
<dbReference type="Pfam" id="PF12796">
    <property type="entry name" value="Ank_2"/>
    <property type="match status" value="2"/>
</dbReference>